<accession>A0A9W8MJG8</accession>
<reference evidence="2" key="1">
    <citation type="submission" date="2022-06" db="EMBL/GenBank/DDBJ databases">
        <title>Genome Sequence of Candolleomyces eurysporus.</title>
        <authorList>
            <person name="Buettner E."/>
        </authorList>
    </citation>
    <scope>NUCLEOTIDE SEQUENCE</scope>
    <source>
        <strain evidence="2">VTCC 930004</strain>
    </source>
</reference>
<evidence type="ECO:0000256" key="1">
    <source>
        <dbReference type="SAM" id="MobiDB-lite"/>
    </source>
</evidence>
<feature type="compositionally biased region" description="Low complexity" evidence="1">
    <location>
        <begin position="21"/>
        <end position="84"/>
    </location>
</feature>
<evidence type="ECO:0000313" key="2">
    <source>
        <dbReference type="EMBL" id="KAJ2930804.1"/>
    </source>
</evidence>
<feature type="region of interest" description="Disordered" evidence="1">
    <location>
        <begin position="20"/>
        <end position="84"/>
    </location>
</feature>
<proteinExistence type="predicted"/>
<sequence length="84" mass="8225">MSNRAGGLYGGIQFSSGAVFQSSTPQSAPPASEKPVEVAAKPKPTAAAPPAVAAVAIAARSQEAQQPASASTTTSKSTAGISIR</sequence>
<name>A0A9W8MJG8_9AGAR</name>
<keyword evidence="3" id="KW-1185">Reference proteome</keyword>
<comment type="caution">
    <text evidence="2">The sequence shown here is derived from an EMBL/GenBank/DDBJ whole genome shotgun (WGS) entry which is preliminary data.</text>
</comment>
<organism evidence="2 3">
    <name type="scientific">Candolleomyces eurysporus</name>
    <dbReference type="NCBI Taxonomy" id="2828524"/>
    <lineage>
        <taxon>Eukaryota</taxon>
        <taxon>Fungi</taxon>
        <taxon>Dikarya</taxon>
        <taxon>Basidiomycota</taxon>
        <taxon>Agaricomycotina</taxon>
        <taxon>Agaricomycetes</taxon>
        <taxon>Agaricomycetidae</taxon>
        <taxon>Agaricales</taxon>
        <taxon>Agaricineae</taxon>
        <taxon>Psathyrellaceae</taxon>
        <taxon>Candolleomyces</taxon>
    </lineage>
</organism>
<dbReference type="AlphaFoldDB" id="A0A9W8MJG8"/>
<evidence type="ECO:0000313" key="3">
    <source>
        <dbReference type="Proteomes" id="UP001140091"/>
    </source>
</evidence>
<feature type="non-terminal residue" evidence="2">
    <location>
        <position position="84"/>
    </location>
</feature>
<dbReference type="Proteomes" id="UP001140091">
    <property type="component" value="Unassembled WGS sequence"/>
</dbReference>
<gene>
    <name evidence="2" type="ORF">H1R20_g6285</name>
</gene>
<dbReference type="EMBL" id="JANBPK010000819">
    <property type="protein sequence ID" value="KAJ2930804.1"/>
    <property type="molecule type" value="Genomic_DNA"/>
</dbReference>
<protein>
    <submittedName>
        <fullName evidence="2">Uncharacterized protein</fullName>
    </submittedName>
</protein>